<accession>A0A560L4R4</accession>
<dbReference type="SUPFAM" id="SSF52540">
    <property type="entry name" value="P-loop containing nucleoside triphosphate hydrolases"/>
    <property type="match status" value="1"/>
</dbReference>
<evidence type="ECO:0000313" key="4">
    <source>
        <dbReference type="Proteomes" id="UP000321304"/>
    </source>
</evidence>
<evidence type="ECO:0000256" key="1">
    <source>
        <dbReference type="SAM" id="Coils"/>
    </source>
</evidence>
<sequence length="1376" mass="152191">MNSVLAFNPQSTGPVLPLPGKKRWQPLRTGVVEIFFYDVEEFWFIDGHIVYRGNNGAGKSKLLALTLPFLFDANLSPFRVEPDGDRTKKMAWNLLMGRHKRRVGYVWVEFGRVDEEGNNQFVTLACGLEAVEDRANVESWFFIIDGSRVGQDCSFITPERAVLRRTQLKDELSDKGGHFFDRADDYRRAVDQRLFQLGEERYRILVDTLIQLRHPQLTKTPDETRLSNALTAALPPVAAEMIDTIAEAMSRLEEDRSQLRSYELAHAAIGKFEQTYRRYAGARIRTFAREVRTARTKFEEASAEVNKAAAQLASALHELTAAETANIAAKREVEAADAAYKGILQHPDGLKAADLATKRNLAEEAEGRLTASEKRSATAAADLKTESERRQTARADLDRAMETLALNRSKALDLARSVGMIAQFEHAKSYSAWPNELGLDGQTSLQSERGSLLTAIRGRRSSIDAVVELLREVDNKISALANAERDENTARGLLDEAGKTLVAAENALNGEINALGTAWRRHIGACGHLMAIATEDAVDALVEWAHSLEGENPAARELIAECRLAYKRLTEALATLRHQKAAVRAELESMAKQIADLQTGSFERPHIPYTRRADRKDRKGQALWQAVDFVSEADDGVRAGLEAALEASGLLDAWILPDGRMFIGETEHDVSLVSRPLVTGRTLADWLVHCGEPSVQDAVETFLCAVSCTDIDDGAEMWVSPAGHFRLGALSGTWEKSRATYIGHSARERARLKKIEELEATAAALGEQLADLQTAITSNAATTEAIEQVERTCPSDTNLRKSHDTVRSATNDLHRATENVAARANGTVVARQALKACSESAEQAALDTALPCDKRALEQARIACDSLSEAHLVVVEHCSNSIRAAQNLQDTNERAETARSRHHAAAEDVKAAAISATSARAIYDALKESVGATSEQWERRLIDAQKRLNDARADVDSTDGRRLSAVAVHTRAVGAHETATQALATRVEERQRAASNLQTLAATGLMAAGAPNVAFPDTGRTWTVDETRGLAAELNQALSDIRDNEWDGLQSKIYGEFVDLQNALAQLGYVPYSNNVDGFGLVVTIAVQNKTGLSPAEVLAQVDTEITQRRTLLTESETKILEDHLQSEMSVQIRNLIQDAEQYVDRVNAEIEKRPTSTGTYFRLRWIPLTEAQGAPADLEDARKRLLKTNADLWTENDRQAIGAMLQRRIEQERLKAEESGGSSLREQLSAALDYRQWHRFVVERNAMGRWISISQPASGGERALGLTIPMFAAVASFYGDEHSTRPRLVLLDEAYAGIDDGVRAHCMGLIHEFDLDFVITSEREWACYKTLPGVAICQLQRHDKFDAIHVSRWRWNGKTRSRMEEPARLMLNRSA</sequence>
<organism evidence="3 4">
    <name type="scientific">Bradyrhizobium macuxiense</name>
    <dbReference type="NCBI Taxonomy" id="1755647"/>
    <lineage>
        <taxon>Bacteria</taxon>
        <taxon>Pseudomonadati</taxon>
        <taxon>Pseudomonadota</taxon>
        <taxon>Alphaproteobacteria</taxon>
        <taxon>Hyphomicrobiales</taxon>
        <taxon>Nitrobacteraceae</taxon>
        <taxon>Bradyrhizobium</taxon>
    </lineage>
</organism>
<name>A0A560L4R4_9BRAD</name>
<dbReference type="OrthoDB" id="8527901at2"/>
<feature type="compositionally biased region" description="Basic and acidic residues" evidence="2">
    <location>
        <begin position="364"/>
        <end position="376"/>
    </location>
</feature>
<comment type="caution">
    <text evidence="3">The sequence shown here is derived from an EMBL/GenBank/DDBJ whole genome shotgun (WGS) entry which is preliminary data.</text>
</comment>
<evidence type="ECO:0000256" key="2">
    <source>
        <dbReference type="SAM" id="MobiDB-lite"/>
    </source>
</evidence>
<dbReference type="InterPro" id="IPR013496">
    <property type="entry name" value="CHP02680"/>
</dbReference>
<dbReference type="STRING" id="1755647.AS156_35865"/>
<evidence type="ECO:0000313" key="3">
    <source>
        <dbReference type="EMBL" id="TWB89434.1"/>
    </source>
</evidence>
<protein>
    <submittedName>
        <fullName evidence="3">Uncharacterized protein (TIGR02680 family)</fullName>
    </submittedName>
</protein>
<reference evidence="3 4" key="1">
    <citation type="submission" date="2019-06" db="EMBL/GenBank/DDBJ databases">
        <title>Genomic Encyclopedia of Type Strains, Phase IV (KMG-V): Genome sequencing to study the core and pangenomes of soil and plant-associated prokaryotes.</title>
        <authorList>
            <person name="Whitman W."/>
        </authorList>
    </citation>
    <scope>NUCLEOTIDE SEQUENCE [LARGE SCALE GENOMIC DNA]</scope>
    <source>
        <strain evidence="3 4">BR 10355</strain>
    </source>
</reference>
<dbReference type="NCBIfam" id="TIGR02680">
    <property type="entry name" value="TIGR02680 family protein"/>
    <property type="match status" value="1"/>
</dbReference>
<dbReference type="Pfam" id="PF13558">
    <property type="entry name" value="SbcC_Walker_B"/>
    <property type="match status" value="1"/>
</dbReference>
<dbReference type="RefSeq" id="WP_146991740.1">
    <property type="nucleotide sequence ID" value="NZ_VITY01000016.1"/>
</dbReference>
<dbReference type="Proteomes" id="UP000321304">
    <property type="component" value="Unassembled WGS sequence"/>
</dbReference>
<feature type="compositionally biased region" description="Basic and acidic residues" evidence="2">
    <location>
        <begin position="383"/>
        <end position="394"/>
    </location>
</feature>
<dbReference type="EMBL" id="VITY01000016">
    <property type="protein sequence ID" value="TWB89434.1"/>
    <property type="molecule type" value="Genomic_DNA"/>
</dbReference>
<keyword evidence="1" id="KW-0175">Coiled coil</keyword>
<keyword evidence="4" id="KW-1185">Reference proteome</keyword>
<feature type="coiled-coil region" evidence="1">
    <location>
        <begin position="559"/>
        <end position="593"/>
    </location>
</feature>
<proteinExistence type="predicted"/>
<feature type="coiled-coil region" evidence="1">
    <location>
        <begin position="291"/>
        <end position="318"/>
    </location>
</feature>
<dbReference type="InterPro" id="IPR027417">
    <property type="entry name" value="P-loop_NTPase"/>
</dbReference>
<gene>
    <name evidence="3" type="ORF">FBZ93_116151</name>
</gene>
<feature type="region of interest" description="Disordered" evidence="2">
    <location>
        <begin position="364"/>
        <end position="394"/>
    </location>
</feature>